<dbReference type="InterPro" id="IPR039042">
    <property type="entry name" value="Alg13-like"/>
</dbReference>
<dbReference type="GO" id="GO:0006488">
    <property type="term" value="P:dolichol-linked oligosaccharide biosynthetic process"/>
    <property type="evidence" value="ECO:0007669"/>
    <property type="project" value="InterPro"/>
</dbReference>
<dbReference type="Pfam" id="PF04101">
    <property type="entry name" value="Glyco_tran_28_C"/>
    <property type="match status" value="1"/>
</dbReference>
<reference evidence="10" key="2">
    <citation type="submission" date="2021-09" db="EMBL/GenBank/DDBJ databases">
        <authorList>
            <person name="Jia N."/>
            <person name="Wang J."/>
            <person name="Shi W."/>
            <person name="Du L."/>
            <person name="Sun Y."/>
            <person name="Zhan W."/>
            <person name="Jiang J."/>
            <person name="Wang Q."/>
            <person name="Zhang B."/>
            <person name="Ji P."/>
            <person name="Sakyi L.B."/>
            <person name="Cui X."/>
            <person name="Yuan T."/>
            <person name="Jiang B."/>
            <person name="Yang W."/>
            <person name="Lam T.T.-Y."/>
            <person name="Chang Q."/>
            <person name="Ding S."/>
            <person name="Wang X."/>
            <person name="Zhu J."/>
            <person name="Ruan X."/>
            <person name="Zhao L."/>
            <person name="Wei J."/>
            <person name="Que T."/>
            <person name="Du C."/>
            <person name="Cheng J."/>
            <person name="Dai P."/>
            <person name="Han X."/>
            <person name="Huang E."/>
            <person name="Gao Y."/>
            <person name="Liu J."/>
            <person name="Shao H."/>
            <person name="Ye R."/>
            <person name="Li L."/>
            <person name="Wei W."/>
            <person name="Wang X."/>
            <person name="Wang C."/>
            <person name="Huo Q."/>
            <person name="Li W."/>
            <person name="Guo W."/>
            <person name="Chen H."/>
            <person name="Chen S."/>
            <person name="Zhou L."/>
            <person name="Zhou L."/>
            <person name="Ni X."/>
            <person name="Tian J."/>
            <person name="Zhou Y."/>
            <person name="Sheng Y."/>
            <person name="Liu T."/>
            <person name="Pan Y."/>
            <person name="Xia L."/>
            <person name="Li J."/>
            <person name="Zhao F."/>
            <person name="Cao W."/>
        </authorList>
    </citation>
    <scope>NUCLEOTIDE SEQUENCE</scope>
    <source>
        <strain evidence="10">Rmic-2018</strain>
        <tissue evidence="10">Larvae</tissue>
    </source>
</reference>
<comment type="subcellular location">
    <subcellularLocation>
        <location evidence="1">Endoplasmic reticulum</location>
    </subcellularLocation>
</comment>
<evidence type="ECO:0000313" key="11">
    <source>
        <dbReference type="Proteomes" id="UP000821866"/>
    </source>
</evidence>
<feature type="region of interest" description="Disordered" evidence="8">
    <location>
        <begin position="20"/>
        <end position="39"/>
    </location>
</feature>
<keyword evidence="5" id="KW-0328">Glycosyltransferase</keyword>
<dbReference type="PANTHER" id="PTHR12867">
    <property type="entry name" value="GLYCOSYL TRANSFERASE-RELATED"/>
    <property type="match status" value="1"/>
</dbReference>
<evidence type="ECO:0000256" key="6">
    <source>
        <dbReference type="ARBA" id="ARBA00022679"/>
    </source>
</evidence>
<evidence type="ECO:0000256" key="5">
    <source>
        <dbReference type="ARBA" id="ARBA00022676"/>
    </source>
</evidence>
<evidence type="ECO:0000256" key="4">
    <source>
        <dbReference type="ARBA" id="ARBA00017468"/>
    </source>
</evidence>
<dbReference type="GO" id="GO:0005783">
    <property type="term" value="C:endoplasmic reticulum"/>
    <property type="evidence" value="ECO:0007669"/>
    <property type="project" value="UniProtKB-SubCell"/>
</dbReference>
<organism evidence="10 11">
    <name type="scientific">Rhipicephalus microplus</name>
    <name type="common">Cattle tick</name>
    <name type="synonym">Boophilus microplus</name>
    <dbReference type="NCBI Taxonomy" id="6941"/>
    <lineage>
        <taxon>Eukaryota</taxon>
        <taxon>Metazoa</taxon>
        <taxon>Ecdysozoa</taxon>
        <taxon>Arthropoda</taxon>
        <taxon>Chelicerata</taxon>
        <taxon>Arachnida</taxon>
        <taxon>Acari</taxon>
        <taxon>Parasitiformes</taxon>
        <taxon>Ixodida</taxon>
        <taxon>Ixodoidea</taxon>
        <taxon>Ixodidae</taxon>
        <taxon>Rhipicephalinae</taxon>
        <taxon>Rhipicephalus</taxon>
        <taxon>Boophilus</taxon>
    </lineage>
</organism>
<dbReference type="GO" id="GO:0004577">
    <property type="term" value="F:N-acetylglucosaminyldiphosphodolichol N-acetylglucosaminyltransferase activity"/>
    <property type="evidence" value="ECO:0007669"/>
    <property type="project" value="UniProtKB-EC"/>
</dbReference>
<dbReference type="PANTHER" id="PTHR12867:SF6">
    <property type="entry name" value="N-ACETYLGLUCOSAMINYLDIPHOSPHODOLICHOL N-ACETYLGLUCOSAMINYLTRANSFERASE"/>
    <property type="match status" value="1"/>
</dbReference>
<keyword evidence="7" id="KW-0256">Endoplasmic reticulum</keyword>
<evidence type="ECO:0000256" key="7">
    <source>
        <dbReference type="ARBA" id="ARBA00022824"/>
    </source>
</evidence>
<dbReference type="VEuPathDB" id="VectorBase:LOC119187230"/>
<gene>
    <name evidence="10" type="ORF">HPB51_025565</name>
</gene>
<proteinExistence type="inferred from homology"/>
<feature type="compositionally biased region" description="Pro residues" evidence="8">
    <location>
        <begin position="22"/>
        <end position="34"/>
    </location>
</feature>
<reference evidence="10" key="1">
    <citation type="journal article" date="2020" name="Cell">
        <title>Large-Scale Comparative Analyses of Tick Genomes Elucidate Their Genetic Diversity and Vector Capacities.</title>
        <authorList>
            <consortium name="Tick Genome and Microbiome Consortium (TIGMIC)"/>
            <person name="Jia N."/>
            <person name="Wang J."/>
            <person name="Shi W."/>
            <person name="Du L."/>
            <person name="Sun Y."/>
            <person name="Zhan W."/>
            <person name="Jiang J.F."/>
            <person name="Wang Q."/>
            <person name="Zhang B."/>
            <person name="Ji P."/>
            <person name="Bell-Sakyi L."/>
            <person name="Cui X.M."/>
            <person name="Yuan T.T."/>
            <person name="Jiang B.G."/>
            <person name="Yang W.F."/>
            <person name="Lam T.T."/>
            <person name="Chang Q.C."/>
            <person name="Ding S.J."/>
            <person name="Wang X.J."/>
            <person name="Zhu J.G."/>
            <person name="Ruan X.D."/>
            <person name="Zhao L."/>
            <person name="Wei J.T."/>
            <person name="Ye R.Z."/>
            <person name="Que T.C."/>
            <person name="Du C.H."/>
            <person name="Zhou Y.H."/>
            <person name="Cheng J.X."/>
            <person name="Dai P.F."/>
            <person name="Guo W.B."/>
            <person name="Han X.H."/>
            <person name="Huang E.J."/>
            <person name="Li L.F."/>
            <person name="Wei W."/>
            <person name="Gao Y.C."/>
            <person name="Liu J.Z."/>
            <person name="Shao H.Z."/>
            <person name="Wang X."/>
            <person name="Wang C.C."/>
            <person name="Yang T.C."/>
            <person name="Huo Q.B."/>
            <person name="Li W."/>
            <person name="Chen H.Y."/>
            <person name="Chen S.E."/>
            <person name="Zhou L.G."/>
            <person name="Ni X.B."/>
            <person name="Tian J.H."/>
            <person name="Sheng Y."/>
            <person name="Liu T."/>
            <person name="Pan Y.S."/>
            <person name="Xia L.Y."/>
            <person name="Li J."/>
            <person name="Zhao F."/>
            <person name="Cao W.C."/>
        </authorList>
    </citation>
    <scope>NUCLEOTIDE SEQUENCE</scope>
    <source>
        <strain evidence="10">Rmic-2018</strain>
    </source>
</reference>
<dbReference type="EC" id="2.4.1.141" evidence="3"/>
<evidence type="ECO:0000256" key="8">
    <source>
        <dbReference type="SAM" id="MobiDB-lite"/>
    </source>
</evidence>
<comment type="caution">
    <text evidence="10">The sequence shown here is derived from an EMBL/GenBank/DDBJ whole genome shotgun (WGS) entry which is preliminary data.</text>
</comment>
<evidence type="ECO:0000313" key="10">
    <source>
        <dbReference type="EMBL" id="KAH8024583.1"/>
    </source>
</evidence>
<protein>
    <recommendedName>
        <fullName evidence="4">UDP-N-acetylglucosamine transferase subunit ALG13</fullName>
        <ecNumber evidence="3">2.4.1.141</ecNumber>
    </recommendedName>
</protein>
<feature type="domain" description="Glycosyl transferase family 28 C-terminal" evidence="9">
    <location>
        <begin position="84"/>
        <end position="227"/>
    </location>
</feature>
<comment type="similarity">
    <text evidence="2">Belongs to the glycosyltransferase 28 family.</text>
</comment>
<sequence length="244" mass="26456">MEVATPSFSVAFISTPTQLTPLTPPASPAQPPNPTLTTAGPFDFDRLCARLEHFIVAAPYSETSAHRTSEAHGTAPSLALKMKTVFVTVGTTSFDELIETVVSPEVLAVLKNQGYTKVLLQVGKGNTPKVDGNVEPSVESYNFKDSLTRDINEASLVISHGGAGSILQALRAGKKLVAVVNDKLLHNHQSELAGQLHKEGYLLYCTCKDLQVTLEEMEPSRLRTFPEPNLNRFPQLLDGIMGWS</sequence>
<accession>A0A9J6DQT0</accession>
<name>A0A9J6DQT0_RHIMP</name>
<evidence type="ECO:0000256" key="2">
    <source>
        <dbReference type="ARBA" id="ARBA00006962"/>
    </source>
</evidence>
<dbReference type="Gene3D" id="3.40.50.2000">
    <property type="entry name" value="Glycogen Phosphorylase B"/>
    <property type="match status" value="1"/>
</dbReference>
<dbReference type="InterPro" id="IPR007235">
    <property type="entry name" value="Glyco_trans_28_C"/>
</dbReference>
<keyword evidence="11" id="KW-1185">Reference proteome</keyword>
<evidence type="ECO:0000256" key="1">
    <source>
        <dbReference type="ARBA" id="ARBA00004240"/>
    </source>
</evidence>
<evidence type="ECO:0000256" key="3">
    <source>
        <dbReference type="ARBA" id="ARBA00012614"/>
    </source>
</evidence>
<keyword evidence="6" id="KW-0808">Transferase</keyword>
<dbReference type="Proteomes" id="UP000821866">
    <property type="component" value="Chromosome 6"/>
</dbReference>
<dbReference type="SUPFAM" id="SSF53756">
    <property type="entry name" value="UDP-Glycosyltransferase/glycogen phosphorylase"/>
    <property type="match status" value="1"/>
</dbReference>
<dbReference type="EMBL" id="JABSTU010000008">
    <property type="protein sequence ID" value="KAH8024583.1"/>
    <property type="molecule type" value="Genomic_DNA"/>
</dbReference>
<evidence type="ECO:0000259" key="9">
    <source>
        <dbReference type="Pfam" id="PF04101"/>
    </source>
</evidence>
<dbReference type="AlphaFoldDB" id="A0A9J6DQT0"/>